<gene>
    <name evidence="1" type="ORF">A3D44_01795</name>
</gene>
<comment type="caution">
    <text evidence="1">The sequence shown here is derived from an EMBL/GenBank/DDBJ whole genome shotgun (WGS) entry which is preliminary data.</text>
</comment>
<dbReference type="Proteomes" id="UP000178820">
    <property type="component" value="Unassembled WGS sequence"/>
</dbReference>
<reference evidence="1 2" key="1">
    <citation type="journal article" date="2016" name="Nat. Commun.">
        <title>Thousands of microbial genomes shed light on interconnected biogeochemical processes in an aquifer system.</title>
        <authorList>
            <person name="Anantharaman K."/>
            <person name="Brown C.T."/>
            <person name="Hug L.A."/>
            <person name="Sharon I."/>
            <person name="Castelle C.J."/>
            <person name="Probst A.J."/>
            <person name="Thomas B.C."/>
            <person name="Singh A."/>
            <person name="Wilkins M.J."/>
            <person name="Karaoz U."/>
            <person name="Brodie E.L."/>
            <person name="Williams K.H."/>
            <person name="Hubbard S.S."/>
            <person name="Banfield J.F."/>
        </authorList>
    </citation>
    <scope>NUCLEOTIDE SEQUENCE [LARGE SCALE GENOMIC DNA]</scope>
</reference>
<evidence type="ECO:0000313" key="1">
    <source>
        <dbReference type="EMBL" id="OGZ68382.1"/>
    </source>
</evidence>
<dbReference type="AlphaFoldDB" id="A0A1G2I0P7"/>
<dbReference type="EMBL" id="MHOT01000023">
    <property type="protein sequence ID" value="OGZ68382.1"/>
    <property type="molecule type" value="Genomic_DNA"/>
</dbReference>
<name>A0A1G2I0P7_9BACT</name>
<organism evidence="1 2">
    <name type="scientific">Candidatus Staskawiczbacteria bacterium RIFCSPHIGHO2_02_FULL_42_22</name>
    <dbReference type="NCBI Taxonomy" id="1802207"/>
    <lineage>
        <taxon>Bacteria</taxon>
        <taxon>Candidatus Staskawicziibacteriota</taxon>
    </lineage>
</organism>
<accession>A0A1G2I0P7</accession>
<evidence type="ECO:0000313" key="2">
    <source>
        <dbReference type="Proteomes" id="UP000178820"/>
    </source>
</evidence>
<protein>
    <submittedName>
        <fullName evidence="1">Uncharacterized protein</fullName>
    </submittedName>
</protein>
<sequence length="262" mass="29473">MIKKINIAPLHLNLISSRSQKPFVLPRVSGYDCYFGSKHTLSKKGMTPMSKTSIPSVTSRDSKGLKFLEVVSAAYNKAALTEDEAQRVNEARGLSDLIANHIAKHRHPIPPLLRRVGSVKIPAVDELVLTEQILQEANIGYAWPDFKRYFLGKKCPASVATSIACHNLEKDSLDAPILQEFGDKAEITMGQFIWLIRQQSHGQAGNLIINGYANIAYIKDEKGVLWAVNARWYSDRRCWRVFAYSVEHPSWWFAGFQVLSSD</sequence>
<proteinExistence type="predicted"/>